<dbReference type="InterPro" id="IPR011333">
    <property type="entry name" value="SKP1/BTB/POZ_sf"/>
</dbReference>
<dbReference type="CDD" id="cd14733">
    <property type="entry name" value="BACK"/>
    <property type="match status" value="1"/>
</dbReference>
<sequence length="701" mass="80134">MGQENSKGNKKITSQTHEISDDCFQGERLQYGPPKVNKTSTQPTVLKPTQTYAPQYSTPSDPPPPYSSVQQFSPNVPLGYIQPSMSTTSKHIPLGTKGKVFNTCDDPNDCLIQIQDNSSSTQTNSSSTLKPKIHPDLHDLLMDNINSFQNNQKETTKPQTSVDKRIAEQEEKITRQAHVLVVDLDLELPRLSQKKENPDFKSFNGQLKKNKKLNDVRETLINNKYLSDVQFIIDDDQIFYGHKMILISSSFLFYEHFHVNGESTMKIDSIDPETFKAVISYCYTNKLQVTESNVLELLLVSNKLQIRQIANVCHGFITKLMNPETIFIIYEKAMENDNEVFKKKCLDYINKNEEKCFTSKGFYNISLSLIKKIVESCNYSSEKVNEIIAKYTQGNIEIPEDPKPSASVEESKGEEAKNAASKKQPKKKTTKPQVPASKASGKPAKAPNMPPMSPFYNQQMRPPLMHPQMRPPLMPPQMRPPLMQPFYNPQMCPPHMQPPMPPQMFAVPPSRDFMHELSTKTKKGKQTSSLVTLDDDDDASSIISKDDEAVAKTSVNVHGQRKPWKTEFSRIDFVCKRSFLLHEVRFTEDLSKKMRGEIKVTITVFEQEKRKDIHTRTLTKTVTKGKPNMKLNFIRFGTHPLKFYIGQKFFIKLNFSENDDRVHVDPENLTKNTFLELRKDDETKKYFNCVSVLTVSEMTTN</sequence>
<gene>
    <name evidence="3" type="primary">similar to BTB</name>
    <name evidence="3" type="ORF">CLUMA_CG010885</name>
</gene>
<dbReference type="EMBL" id="CVRI01000047">
    <property type="protein sequence ID" value="CRK97496.1"/>
    <property type="molecule type" value="Genomic_DNA"/>
</dbReference>
<organism evidence="3 4">
    <name type="scientific">Clunio marinus</name>
    <dbReference type="NCBI Taxonomy" id="568069"/>
    <lineage>
        <taxon>Eukaryota</taxon>
        <taxon>Metazoa</taxon>
        <taxon>Ecdysozoa</taxon>
        <taxon>Arthropoda</taxon>
        <taxon>Hexapoda</taxon>
        <taxon>Insecta</taxon>
        <taxon>Pterygota</taxon>
        <taxon>Neoptera</taxon>
        <taxon>Endopterygota</taxon>
        <taxon>Diptera</taxon>
        <taxon>Nematocera</taxon>
        <taxon>Chironomoidea</taxon>
        <taxon>Chironomidae</taxon>
        <taxon>Clunio</taxon>
    </lineage>
</organism>
<dbReference type="PANTHER" id="PTHR45774:SF3">
    <property type="entry name" value="BTB (POZ) DOMAIN-CONTAINING 2B-RELATED"/>
    <property type="match status" value="1"/>
</dbReference>
<feature type="compositionally biased region" description="Polar residues" evidence="1">
    <location>
        <begin position="37"/>
        <end position="53"/>
    </location>
</feature>
<dbReference type="Gene3D" id="3.30.710.10">
    <property type="entry name" value="Potassium Channel Kv1.1, Chain A"/>
    <property type="match status" value="1"/>
</dbReference>
<name>A0A1J1IB87_9DIPT</name>
<dbReference type="AlphaFoldDB" id="A0A1J1IB87"/>
<reference evidence="3 4" key="1">
    <citation type="submission" date="2015-04" db="EMBL/GenBank/DDBJ databases">
        <authorList>
            <person name="Syromyatnikov M.Y."/>
            <person name="Popov V.N."/>
        </authorList>
    </citation>
    <scope>NUCLEOTIDE SEQUENCE [LARGE SCALE GENOMIC DNA]</scope>
</reference>
<dbReference type="OrthoDB" id="7492888at2759"/>
<feature type="domain" description="BTB" evidence="2">
    <location>
        <begin position="227"/>
        <end position="291"/>
    </location>
</feature>
<dbReference type="Pfam" id="PF00651">
    <property type="entry name" value="BTB"/>
    <property type="match status" value="1"/>
</dbReference>
<feature type="region of interest" description="Disordered" evidence="1">
    <location>
        <begin position="396"/>
        <end position="452"/>
    </location>
</feature>
<dbReference type="PROSITE" id="PS50097">
    <property type="entry name" value="BTB"/>
    <property type="match status" value="1"/>
</dbReference>
<protein>
    <submittedName>
        <fullName evidence="3">CLUMA_CG010885, isoform A</fullName>
    </submittedName>
</protein>
<evidence type="ECO:0000256" key="1">
    <source>
        <dbReference type="SAM" id="MobiDB-lite"/>
    </source>
</evidence>
<keyword evidence="4" id="KW-1185">Reference proteome</keyword>
<dbReference type="PANTHER" id="PTHR45774">
    <property type="entry name" value="BTB/POZ DOMAIN-CONTAINING"/>
    <property type="match status" value="1"/>
</dbReference>
<dbReference type="InterPro" id="IPR000210">
    <property type="entry name" value="BTB/POZ_dom"/>
</dbReference>
<dbReference type="STRING" id="568069.A0A1J1IB87"/>
<feature type="region of interest" description="Disordered" evidence="1">
    <location>
        <begin position="1"/>
        <end position="67"/>
    </location>
</feature>
<dbReference type="SUPFAM" id="SSF54695">
    <property type="entry name" value="POZ domain"/>
    <property type="match status" value="1"/>
</dbReference>
<feature type="compositionally biased region" description="Low complexity" evidence="1">
    <location>
        <begin position="431"/>
        <end position="447"/>
    </location>
</feature>
<proteinExistence type="predicted"/>
<evidence type="ECO:0000313" key="3">
    <source>
        <dbReference type="EMBL" id="CRK97496.1"/>
    </source>
</evidence>
<evidence type="ECO:0000259" key="2">
    <source>
        <dbReference type="PROSITE" id="PS50097"/>
    </source>
</evidence>
<dbReference type="SMART" id="SM00225">
    <property type="entry name" value="BTB"/>
    <property type="match status" value="1"/>
</dbReference>
<accession>A0A1J1IB87</accession>
<dbReference type="Proteomes" id="UP000183832">
    <property type="component" value="Unassembled WGS sequence"/>
</dbReference>
<dbReference type="CDD" id="cd18186">
    <property type="entry name" value="BTB_POZ_ZBTB_KLHL-like"/>
    <property type="match status" value="1"/>
</dbReference>
<feature type="compositionally biased region" description="Polar residues" evidence="1">
    <location>
        <begin position="1"/>
        <end position="17"/>
    </location>
</feature>
<evidence type="ECO:0000313" key="4">
    <source>
        <dbReference type="Proteomes" id="UP000183832"/>
    </source>
</evidence>